<protein>
    <submittedName>
        <fullName evidence="1">Phosphonate transport system substrate-binding protein</fullName>
    </submittedName>
</protein>
<comment type="caution">
    <text evidence="1">The sequence shown here is derived from an EMBL/GenBank/DDBJ whole genome shotgun (WGS) entry which is preliminary data.</text>
</comment>
<dbReference type="EMBL" id="QKUF01000002">
    <property type="protein sequence ID" value="PZW34343.1"/>
    <property type="molecule type" value="Genomic_DNA"/>
</dbReference>
<organism evidence="1 2">
    <name type="scientific">Thermosporothrix hazakensis</name>
    <dbReference type="NCBI Taxonomy" id="644383"/>
    <lineage>
        <taxon>Bacteria</taxon>
        <taxon>Bacillati</taxon>
        <taxon>Chloroflexota</taxon>
        <taxon>Ktedonobacteria</taxon>
        <taxon>Ktedonobacterales</taxon>
        <taxon>Thermosporotrichaceae</taxon>
        <taxon>Thermosporothrix</taxon>
    </lineage>
</organism>
<evidence type="ECO:0000313" key="1">
    <source>
        <dbReference type="EMBL" id="PZW34343.1"/>
    </source>
</evidence>
<dbReference type="Gene3D" id="3.40.190.10">
    <property type="entry name" value="Periplasmic binding protein-like II"/>
    <property type="match status" value="2"/>
</dbReference>
<sequence>MLRCVTFLAPVFFPTYQAIVAYLARRVGQPIELEVGTSFDAFAAGAADLGFVCGLDYVRLTACQPESVELLAAPVAVAMRYCARPVYFSDVVVRQDSRFTRFADLRGATWVYNEQVSYSGYVAVARALSLQGETCAYFGRCLASGSHERSLQMVLDGMADATALDSHVLDLLLVARPELSQQIRIIASIGPATSPPVIAASRLDRGLKEALREALLSMHTEREHARILQESCLHCFAPVTDSSYDEIRSVYVQQEQ</sequence>
<dbReference type="Proteomes" id="UP000248806">
    <property type="component" value="Unassembled WGS sequence"/>
</dbReference>
<keyword evidence="2" id="KW-1185">Reference proteome</keyword>
<dbReference type="AlphaFoldDB" id="A0A326UM30"/>
<name>A0A326UM30_THEHA</name>
<dbReference type="PANTHER" id="PTHR35841">
    <property type="entry name" value="PHOSPHONATES-BINDING PERIPLASMIC PROTEIN"/>
    <property type="match status" value="1"/>
</dbReference>
<reference evidence="1 2" key="1">
    <citation type="submission" date="2018-06" db="EMBL/GenBank/DDBJ databases">
        <title>Genomic Encyclopedia of Archaeal and Bacterial Type Strains, Phase II (KMG-II): from individual species to whole genera.</title>
        <authorList>
            <person name="Goeker M."/>
        </authorList>
    </citation>
    <scope>NUCLEOTIDE SEQUENCE [LARGE SCALE GENOMIC DNA]</scope>
    <source>
        <strain evidence="1 2">ATCC BAA-1881</strain>
    </source>
</reference>
<proteinExistence type="predicted"/>
<gene>
    <name evidence="1" type="ORF">EI42_01180</name>
</gene>
<dbReference type="Pfam" id="PF12974">
    <property type="entry name" value="Phosphonate-bd"/>
    <property type="match status" value="1"/>
</dbReference>
<evidence type="ECO:0000313" key="2">
    <source>
        <dbReference type="Proteomes" id="UP000248806"/>
    </source>
</evidence>
<dbReference type="SUPFAM" id="SSF53850">
    <property type="entry name" value="Periplasmic binding protein-like II"/>
    <property type="match status" value="1"/>
</dbReference>
<accession>A0A326UM30</accession>
<dbReference type="PANTHER" id="PTHR35841:SF1">
    <property type="entry name" value="PHOSPHONATES-BINDING PERIPLASMIC PROTEIN"/>
    <property type="match status" value="1"/>
</dbReference>